<keyword evidence="4" id="KW-0472">Membrane</keyword>
<dbReference type="InterPro" id="IPR011990">
    <property type="entry name" value="TPR-like_helical_dom_sf"/>
</dbReference>
<dbReference type="EMBL" id="SGIT01000002">
    <property type="protein sequence ID" value="RZF59826.1"/>
    <property type="molecule type" value="Genomic_DNA"/>
</dbReference>
<evidence type="ECO:0000256" key="3">
    <source>
        <dbReference type="ARBA" id="ARBA00022729"/>
    </source>
</evidence>
<feature type="domain" description="SusD-like N-terminal" evidence="7">
    <location>
        <begin position="115"/>
        <end position="231"/>
    </location>
</feature>
<evidence type="ECO:0000259" key="7">
    <source>
        <dbReference type="Pfam" id="PF14322"/>
    </source>
</evidence>
<dbReference type="InterPro" id="IPR033985">
    <property type="entry name" value="SusD-like_N"/>
</dbReference>
<evidence type="ECO:0000313" key="9">
    <source>
        <dbReference type="Proteomes" id="UP000292855"/>
    </source>
</evidence>
<evidence type="ECO:0000256" key="5">
    <source>
        <dbReference type="ARBA" id="ARBA00023237"/>
    </source>
</evidence>
<comment type="similarity">
    <text evidence="2">Belongs to the SusD family.</text>
</comment>
<dbReference type="InterPro" id="IPR012944">
    <property type="entry name" value="SusD_RagB_dom"/>
</dbReference>
<evidence type="ECO:0000256" key="2">
    <source>
        <dbReference type="ARBA" id="ARBA00006275"/>
    </source>
</evidence>
<dbReference type="RefSeq" id="WP_130141743.1">
    <property type="nucleotide sequence ID" value="NZ_SGIT01000002.1"/>
</dbReference>
<dbReference type="Gene3D" id="1.25.40.390">
    <property type="match status" value="1"/>
</dbReference>
<dbReference type="Pfam" id="PF14322">
    <property type="entry name" value="SusD-like_3"/>
    <property type="match status" value="1"/>
</dbReference>
<accession>A0A4Q6XU09</accession>
<dbReference type="Proteomes" id="UP000292855">
    <property type="component" value="Unassembled WGS sequence"/>
</dbReference>
<dbReference type="PROSITE" id="PS51257">
    <property type="entry name" value="PROKAR_LIPOPROTEIN"/>
    <property type="match status" value="1"/>
</dbReference>
<sequence>MKKSRLIWTILVFTLVACKDYLDIVPDNVATIDNAFTNRNEAEKFLFTCYSYLPQESHVYENPALLGGDELWTYWPITGLSRLPSIPQEIARGNQGIVDPLLNYWDGNQAGKPLFRALRDCNIFLEKIDQAVDLDPFMKTRWIGEVEFLKAYYHFYLMRMYGAIPIIDKNIPISASKEEVRIYRRPIDEVTDYIVSLIDSAALKLPDQIQNRATELGHITRPIALAIKARVLVMVASPLFNGNPDYNNIVNNDGIELFSHVSDPSKWEKALAACEEAIVACEDVGIKLYKFSNLLVDISDRQRLEMDLRNALCDPWNEELIWGFTNGTGSGIQLQAMPRLNPAYPSNETPLGQISPTLSIAESFYTRNGLPINEDRTWDYSGRFALKTAGNSELDYIQQGYTTASLHFQREPRFYSSVAFDGALWYMENGIWPVQAKSGQPQSRKSAFGYSITGYFPKKLVNWKFVVQSGQAVSQEQYPWPIMRLADLYLLHAEAANEVYGPSETTFKYLNMVRVRAGIPTVQESWTNFARSPSKIQDQDGLREVIYQERGAELAFEGHRFWDLRRWKKAAEELNKPIYGWDIEQEYAENYYRRKLIYSQRFTAPRDYLWPIKEYSLVVNPNLVQNLGW</sequence>
<dbReference type="SUPFAM" id="SSF48452">
    <property type="entry name" value="TPR-like"/>
    <property type="match status" value="1"/>
</dbReference>
<evidence type="ECO:0000259" key="6">
    <source>
        <dbReference type="Pfam" id="PF07980"/>
    </source>
</evidence>
<comment type="caution">
    <text evidence="8">The sequence shown here is derived from an EMBL/GenBank/DDBJ whole genome shotgun (WGS) entry which is preliminary data.</text>
</comment>
<protein>
    <submittedName>
        <fullName evidence="8">RagB/SusD family nutrient uptake outer membrane protein</fullName>
    </submittedName>
</protein>
<dbReference type="Pfam" id="PF07980">
    <property type="entry name" value="SusD_RagB"/>
    <property type="match status" value="1"/>
</dbReference>
<feature type="domain" description="RagB/SusD" evidence="6">
    <location>
        <begin position="319"/>
        <end position="629"/>
    </location>
</feature>
<gene>
    <name evidence="8" type="ORF">EWE74_11835</name>
</gene>
<keyword evidence="9" id="KW-1185">Reference proteome</keyword>
<comment type="subcellular location">
    <subcellularLocation>
        <location evidence="1">Cell outer membrane</location>
    </subcellularLocation>
</comment>
<proteinExistence type="inferred from homology"/>
<dbReference type="AlphaFoldDB" id="A0A4Q6XU09"/>
<evidence type="ECO:0000256" key="1">
    <source>
        <dbReference type="ARBA" id="ARBA00004442"/>
    </source>
</evidence>
<dbReference type="GO" id="GO:0009279">
    <property type="term" value="C:cell outer membrane"/>
    <property type="evidence" value="ECO:0007669"/>
    <property type="project" value="UniProtKB-SubCell"/>
</dbReference>
<evidence type="ECO:0000256" key="4">
    <source>
        <dbReference type="ARBA" id="ARBA00023136"/>
    </source>
</evidence>
<organism evidence="8 9">
    <name type="scientific">Sphingobacterium corticibacterium</name>
    <dbReference type="NCBI Taxonomy" id="2484746"/>
    <lineage>
        <taxon>Bacteria</taxon>
        <taxon>Pseudomonadati</taxon>
        <taxon>Bacteroidota</taxon>
        <taxon>Sphingobacteriia</taxon>
        <taxon>Sphingobacteriales</taxon>
        <taxon>Sphingobacteriaceae</taxon>
        <taxon>Sphingobacterium</taxon>
    </lineage>
</organism>
<keyword evidence="3" id="KW-0732">Signal</keyword>
<dbReference type="OrthoDB" id="608091at2"/>
<reference evidence="8 9" key="1">
    <citation type="submission" date="2019-02" db="EMBL/GenBank/DDBJ databases">
        <authorList>
            <person name="Li Y."/>
        </authorList>
    </citation>
    <scope>NUCLEOTIDE SEQUENCE [LARGE SCALE GENOMIC DNA]</scope>
    <source>
        <strain evidence="8 9">30C10-4-7</strain>
    </source>
</reference>
<evidence type="ECO:0000313" key="8">
    <source>
        <dbReference type="EMBL" id="RZF59826.1"/>
    </source>
</evidence>
<name>A0A4Q6XU09_9SPHI</name>
<keyword evidence="5" id="KW-0998">Cell outer membrane</keyword>